<feature type="transmembrane region" description="Helical" evidence="1">
    <location>
        <begin position="344"/>
        <end position="365"/>
    </location>
</feature>
<comment type="caution">
    <text evidence="3">The sequence shown here is derived from an EMBL/GenBank/DDBJ whole genome shotgun (WGS) entry which is preliminary data.</text>
</comment>
<organism evidence="3 4">
    <name type="scientific">Ooceraea biroi</name>
    <name type="common">Clonal raider ant</name>
    <name type="synonym">Cerapachys biroi</name>
    <dbReference type="NCBI Taxonomy" id="2015173"/>
    <lineage>
        <taxon>Eukaryota</taxon>
        <taxon>Metazoa</taxon>
        <taxon>Ecdysozoa</taxon>
        <taxon>Arthropoda</taxon>
        <taxon>Hexapoda</taxon>
        <taxon>Insecta</taxon>
        <taxon>Pterygota</taxon>
        <taxon>Neoptera</taxon>
        <taxon>Endopterygota</taxon>
        <taxon>Hymenoptera</taxon>
        <taxon>Apocrita</taxon>
        <taxon>Aculeata</taxon>
        <taxon>Formicoidea</taxon>
        <taxon>Formicidae</taxon>
        <taxon>Dorylinae</taxon>
        <taxon>Ooceraea</taxon>
    </lineage>
</organism>
<sequence length="396" mass="44419">MTASAPPRLVYLDWIRVAAFGLLIFYHVGMFYVTWDWHVKSDHAGHAIEPLMLFTSPWRLTLLFLVSGAATRFMADKMTARALAGKRTLRLLVPLVFAMIVVVPPQSYYEVVEQVGYADGFPAFLGRYLTADQSFCDAGGCLILPTWNHLWFVAYLLVYTLILALALAWFPRSIRRLGDRLAGLPAWALFLAPIAWLAAARLILGPMFELTHALVDDWYNHAMSFPAFLFGFLVMKDGRPAQAFIRLRWLALAAFLGAWAMWASYYWIVVVDDVEPAAWMPIAMRAIFAVDQWSAIVAILGFGALHLNRDMPWLRTLTIAVFPFYIAHQTIIVVAGHHLNALRLPVAIEAPLLIVVTALGCWLTFDIARRIAILRPLFGLGPQPRPAALDPAFAAR</sequence>
<dbReference type="PANTHER" id="PTHR36927:SF3">
    <property type="entry name" value="GLUCANS BIOSYNTHESIS PROTEIN C"/>
    <property type="match status" value="1"/>
</dbReference>
<evidence type="ECO:0000256" key="1">
    <source>
        <dbReference type="SAM" id="Phobius"/>
    </source>
</evidence>
<feature type="transmembrane region" description="Helical" evidence="1">
    <location>
        <begin position="182"/>
        <end position="203"/>
    </location>
</feature>
<dbReference type="AlphaFoldDB" id="A0A3L8D2S5"/>
<feature type="transmembrane region" description="Helical" evidence="1">
    <location>
        <begin position="150"/>
        <end position="170"/>
    </location>
</feature>
<feature type="transmembrane region" description="Helical" evidence="1">
    <location>
        <begin position="317"/>
        <end position="338"/>
    </location>
</feature>
<gene>
    <name evidence="3" type="ORF">DMN91_012692</name>
</gene>
<evidence type="ECO:0000313" key="4">
    <source>
        <dbReference type="Proteomes" id="UP000279307"/>
    </source>
</evidence>
<dbReference type="PANTHER" id="PTHR36927">
    <property type="entry name" value="BLR4337 PROTEIN"/>
    <property type="match status" value="1"/>
</dbReference>
<dbReference type="Proteomes" id="UP000279307">
    <property type="component" value="Chromosome 14"/>
</dbReference>
<feature type="transmembrane region" description="Helical" evidence="1">
    <location>
        <begin position="282"/>
        <end position="305"/>
    </location>
</feature>
<dbReference type="EMBL" id="QOIP01000014">
    <property type="protein sequence ID" value="RLU14805.1"/>
    <property type="molecule type" value="Genomic_DNA"/>
</dbReference>
<proteinExistence type="predicted"/>
<accession>A0A3L8D2S5</accession>
<dbReference type="GO" id="GO:0016747">
    <property type="term" value="F:acyltransferase activity, transferring groups other than amino-acyl groups"/>
    <property type="evidence" value="ECO:0007669"/>
    <property type="project" value="InterPro"/>
</dbReference>
<evidence type="ECO:0000313" key="3">
    <source>
        <dbReference type="EMBL" id="RLU14805.1"/>
    </source>
</evidence>
<keyword evidence="1" id="KW-0472">Membrane</keyword>
<dbReference type="Pfam" id="PF01757">
    <property type="entry name" value="Acyl_transf_3"/>
    <property type="match status" value="1"/>
</dbReference>
<keyword evidence="1" id="KW-1133">Transmembrane helix</keyword>
<feature type="transmembrane region" description="Helical" evidence="1">
    <location>
        <begin position="91"/>
        <end position="109"/>
    </location>
</feature>
<name>A0A3L8D2S5_OOCBI</name>
<protein>
    <recommendedName>
        <fullName evidence="2">Acyltransferase 3 domain-containing protein</fullName>
    </recommendedName>
</protein>
<feature type="transmembrane region" description="Helical" evidence="1">
    <location>
        <begin position="12"/>
        <end position="35"/>
    </location>
</feature>
<evidence type="ECO:0000259" key="2">
    <source>
        <dbReference type="Pfam" id="PF01757"/>
    </source>
</evidence>
<keyword evidence="1" id="KW-0812">Transmembrane</keyword>
<reference evidence="3 4" key="1">
    <citation type="journal article" date="2018" name="Genome Res.">
        <title>The genomic architecture and molecular evolution of ant odorant receptors.</title>
        <authorList>
            <person name="McKenzie S.K."/>
            <person name="Kronauer D.J.C."/>
        </authorList>
    </citation>
    <scope>NUCLEOTIDE SEQUENCE [LARGE SCALE GENOMIC DNA]</scope>
    <source>
        <strain evidence="3">Clonal line C1</strain>
    </source>
</reference>
<dbReference type="InterPro" id="IPR050623">
    <property type="entry name" value="Glucan_succinyl_AcylTrfase"/>
</dbReference>
<feature type="domain" description="Acyltransferase 3" evidence="2">
    <location>
        <begin position="10"/>
        <end position="364"/>
    </location>
</feature>
<feature type="transmembrane region" description="Helical" evidence="1">
    <location>
        <begin position="218"/>
        <end position="235"/>
    </location>
</feature>
<feature type="transmembrane region" description="Helical" evidence="1">
    <location>
        <begin position="247"/>
        <end position="270"/>
    </location>
</feature>
<feature type="transmembrane region" description="Helical" evidence="1">
    <location>
        <begin position="47"/>
        <end position="70"/>
    </location>
</feature>
<dbReference type="InterPro" id="IPR002656">
    <property type="entry name" value="Acyl_transf_3_dom"/>
</dbReference>